<evidence type="ECO:0000256" key="1">
    <source>
        <dbReference type="ARBA" id="ARBA00023054"/>
    </source>
</evidence>
<protein>
    <submittedName>
        <fullName evidence="6 7">Coiled-coil domain-containing protein 166</fullName>
    </submittedName>
</protein>
<reference evidence="6 7" key="1">
    <citation type="submission" date="2025-04" db="UniProtKB">
        <authorList>
            <consortium name="RefSeq"/>
        </authorList>
    </citation>
    <scope>IDENTIFICATION</scope>
</reference>
<feature type="region of interest" description="Disordered" evidence="3">
    <location>
        <begin position="1"/>
        <end position="31"/>
    </location>
</feature>
<feature type="domain" description="DUF4515" evidence="4">
    <location>
        <begin position="80"/>
        <end position="272"/>
    </location>
</feature>
<dbReference type="RefSeq" id="XP_033790124.1">
    <property type="nucleotide sequence ID" value="XM_033934233.1"/>
</dbReference>
<evidence type="ECO:0000256" key="2">
    <source>
        <dbReference type="SAM" id="Coils"/>
    </source>
</evidence>
<evidence type="ECO:0000313" key="5">
    <source>
        <dbReference type="Proteomes" id="UP000515159"/>
    </source>
</evidence>
<keyword evidence="1 2" id="KW-0175">Coiled coil</keyword>
<dbReference type="AlphaFoldDB" id="A0A6P8Q1N2"/>
<gene>
    <name evidence="6 7" type="primary">CCDC166</name>
</gene>
<dbReference type="InterPro" id="IPR032777">
    <property type="entry name" value="DUF4515"/>
</dbReference>
<name>A0A6P8Q1N2_GEOSA</name>
<evidence type="ECO:0000313" key="7">
    <source>
        <dbReference type="RefSeq" id="XP_033790124.1"/>
    </source>
</evidence>
<dbReference type="RefSeq" id="XP_033790123.1">
    <property type="nucleotide sequence ID" value="XM_033934232.1"/>
</dbReference>
<dbReference type="GeneID" id="117355532"/>
<organism evidence="5 7">
    <name type="scientific">Geotrypetes seraphini</name>
    <name type="common">Gaboon caecilian</name>
    <name type="synonym">Caecilia seraphini</name>
    <dbReference type="NCBI Taxonomy" id="260995"/>
    <lineage>
        <taxon>Eukaryota</taxon>
        <taxon>Metazoa</taxon>
        <taxon>Chordata</taxon>
        <taxon>Craniata</taxon>
        <taxon>Vertebrata</taxon>
        <taxon>Euteleostomi</taxon>
        <taxon>Amphibia</taxon>
        <taxon>Gymnophiona</taxon>
        <taxon>Geotrypetes</taxon>
    </lineage>
</organism>
<dbReference type="PANTHER" id="PTHR14845">
    <property type="entry name" value="COILED-COIL DOMAIN-CONTAINING 166"/>
    <property type="match status" value="1"/>
</dbReference>
<proteinExistence type="predicted"/>
<dbReference type="Proteomes" id="UP000515159">
    <property type="component" value="Chromosome 2"/>
</dbReference>
<accession>A0A6P8Q1N2</accession>
<feature type="coiled-coil region" evidence="2">
    <location>
        <begin position="53"/>
        <end position="80"/>
    </location>
</feature>
<dbReference type="CTD" id="100130274"/>
<dbReference type="KEGG" id="gsh:117355532"/>
<evidence type="ECO:0000313" key="6">
    <source>
        <dbReference type="RefSeq" id="XP_033790123.1"/>
    </source>
</evidence>
<dbReference type="PANTHER" id="PTHR14845:SF0">
    <property type="entry name" value="DUF4515 DOMAIN-CONTAINING PROTEIN"/>
    <property type="match status" value="1"/>
</dbReference>
<evidence type="ECO:0000259" key="4">
    <source>
        <dbReference type="Pfam" id="PF14988"/>
    </source>
</evidence>
<evidence type="ECO:0000256" key="3">
    <source>
        <dbReference type="SAM" id="MobiDB-lite"/>
    </source>
</evidence>
<sequence length="385" mass="46106">MAQKKKKRGQPPPKGSKKPPKKGLTAAQRKEHSMVFEKEEYLKNEYRILTEHLITMRKRVRQFQQDNEFLDQEAKRLQQENKIFASYLAKRAQKMDNSIIRLSDYNRHMLKEIRSERAELLAKFKNKEIELRSQLLEKQVQFSAMSKEVEELQPFKELQAEQNSRIRELELEVLSMWVMHADNVQQVKSKFMQDKTRYEKESRHQVQLLSRKATKEAGYSLAQHTMKVRKENCHLRCEILRLIRQAQILKVHRFRLQEQNCRLREDLEYDQDLVRILRIKRPPRGQRDTEEGIKERRLDLSELYQLLHEERAKNAKEKKRLDPYQHYKRIASLMKSFMSEISMDEVLLNKPSSSEYKINMNSGQMVKNVSSAILPRAVSFSRFKF</sequence>
<dbReference type="Pfam" id="PF14988">
    <property type="entry name" value="DUF4515"/>
    <property type="match status" value="1"/>
</dbReference>
<dbReference type="OrthoDB" id="9906562at2759"/>
<feature type="compositionally biased region" description="Basic residues" evidence="3">
    <location>
        <begin position="1"/>
        <end position="21"/>
    </location>
</feature>
<keyword evidence="5" id="KW-1185">Reference proteome</keyword>